<dbReference type="InterPro" id="IPR000014">
    <property type="entry name" value="PAS"/>
</dbReference>
<evidence type="ECO:0000256" key="16">
    <source>
        <dbReference type="ARBA" id="ARBA00022777"/>
    </source>
</evidence>
<evidence type="ECO:0000256" key="11">
    <source>
        <dbReference type="ARBA" id="ARBA00022643"/>
    </source>
</evidence>
<keyword evidence="21" id="KW-0472">Membrane</keyword>
<keyword evidence="15" id="KW-0547">Nucleotide-binding</keyword>
<gene>
    <name evidence="24" type="ORF">GGR25_001712</name>
</gene>
<keyword evidence="20" id="KW-0843">Virulence</keyword>
<sequence length="503" mass="55158">MRETAQTGDGVMSELPAFLSRGGEIARIIAAHRWDTTPVGAIETWPPCLCSMISFMLSSNLPITLLWGEDGVMFYNAGYAEIAGRRHPSIMGSKVLEGWPEVASFNRHVLESGFRGESLAFEDQHLVLMRNGVAEDVWLDLDYSPVFDEAGKPAGVLAIVHETTRRHFAEAEAEQNRERLSHALNAAGVIGIWDWHLETGNMFTDERFAEFYSVNAERARHGVPRSEFMAAIHPADRDDVEAHVEAAVADGVDIALEHRLLHADGSIRWVMVRGTGFRDASGRVVRVSGAAVDVTDRRVSDEKRRLLVRELHHRIKNTFAIIGGMVTMTARSVHSVDEMANVLRGRLVALAAAHQLIRPAITAELDEVEQTTFVDLFQAILAPHLVRSDQLVIEAPEIEVGVVAATSLALVLHELATNSTKYGSLSVADGTLTIRGRQAGTSLRLDWIEAGGPPISGPPPHQGFGSRLASMSIAGQLGGEIEFHWQESGLHVVMLIPMERVIR</sequence>
<keyword evidence="13" id="KW-0812">Transmembrane</keyword>
<keyword evidence="9" id="KW-0716">Sensory transduction</keyword>
<dbReference type="GO" id="GO:0004673">
    <property type="term" value="F:protein histidine kinase activity"/>
    <property type="evidence" value="ECO:0007669"/>
    <property type="project" value="UniProtKB-EC"/>
</dbReference>
<keyword evidence="17" id="KW-0067">ATP-binding</keyword>
<dbReference type="GO" id="GO:0005886">
    <property type="term" value="C:plasma membrane"/>
    <property type="evidence" value="ECO:0007669"/>
    <property type="project" value="UniProtKB-SubCell"/>
</dbReference>
<accession>A0A840AN27</accession>
<keyword evidence="22" id="KW-0675">Receptor</keyword>
<evidence type="ECO:0000256" key="14">
    <source>
        <dbReference type="ARBA" id="ARBA00022737"/>
    </source>
</evidence>
<evidence type="ECO:0000256" key="4">
    <source>
        <dbReference type="ARBA" id="ARBA00021740"/>
    </source>
</evidence>
<dbReference type="NCBIfam" id="TIGR00229">
    <property type="entry name" value="sensory_box"/>
    <property type="match status" value="1"/>
</dbReference>
<comment type="subcellular location">
    <subcellularLocation>
        <location evidence="2">Cell inner membrane</location>
        <topology evidence="2">Multi-pass membrane protein</topology>
    </subcellularLocation>
</comment>
<dbReference type="AlphaFoldDB" id="A0A840AN27"/>
<dbReference type="InterPro" id="IPR013656">
    <property type="entry name" value="PAS_4"/>
</dbReference>
<feature type="domain" description="PAC" evidence="23">
    <location>
        <begin position="122"/>
        <end position="175"/>
    </location>
</feature>
<evidence type="ECO:0000256" key="13">
    <source>
        <dbReference type="ARBA" id="ARBA00022692"/>
    </source>
</evidence>
<evidence type="ECO:0000256" key="7">
    <source>
        <dbReference type="ARBA" id="ARBA00022543"/>
    </source>
</evidence>
<organism evidence="24 25">
    <name type="scientific">Kaistia hirudinis</name>
    <dbReference type="NCBI Taxonomy" id="1293440"/>
    <lineage>
        <taxon>Bacteria</taxon>
        <taxon>Pseudomonadati</taxon>
        <taxon>Pseudomonadota</taxon>
        <taxon>Alphaproteobacteria</taxon>
        <taxon>Hyphomicrobiales</taxon>
        <taxon>Kaistiaceae</taxon>
        <taxon>Kaistia</taxon>
    </lineage>
</organism>
<evidence type="ECO:0000256" key="6">
    <source>
        <dbReference type="ARBA" id="ARBA00022519"/>
    </source>
</evidence>
<dbReference type="CDD" id="cd00130">
    <property type="entry name" value="PAS"/>
    <property type="match status" value="1"/>
</dbReference>
<dbReference type="GO" id="GO:0009881">
    <property type="term" value="F:photoreceptor activity"/>
    <property type="evidence" value="ECO:0007669"/>
    <property type="project" value="UniProtKB-KW"/>
</dbReference>
<evidence type="ECO:0000256" key="22">
    <source>
        <dbReference type="ARBA" id="ARBA00023170"/>
    </source>
</evidence>
<keyword evidence="18" id="KW-1133">Transmembrane helix</keyword>
<keyword evidence="7" id="KW-0600">Photoreceptor protein</keyword>
<evidence type="ECO:0000256" key="21">
    <source>
        <dbReference type="ARBA" id="ARBA00023136"/>
    </source>
</evidence>
<dbReference type="InterPro" id="IPR001610">
    <property type="entry name" value="PAC"/>
</dbReference>
<evidence type="ECO:0000256" key="8">
    <source>
        <dbReference type="ARBA" id="ARBA00022553"/>
    </source>
</evidence>
<keyword evidence="12" id="KW-0808">Transferase</keyword>
<protein>
    <recommendedName>
        <fullName evidence="4">Blue-light-activated histidine kinase</fullName>
        <ecNumber evidence="3">2.7.13.3</ecNumber>
    </recommendedName>
</protein>
<dbReference type="GO" id="GO:0005524">
    <property type="term" value="F:ATP binding"/>
    <property type="evidence" value="ECO:0007669"/>
    <property type="project" value="UniProtKB-KW"/>
</dbReference>
<dbReference type="SMART" id="SM00911">
    <property type="entry name" value="HWE_HK"/>
    <property type="match status" value="1"/>
</dbReference>
<dbReference type="SMART" id="SM00086">
    <property type="entry name" value="PAC"/>
    <property type="match status" value="2"/>
</dbReference>
<dbReference type="Gene3D" id="3.30.565.10">
    <property type="entry name" value="Histidine kinase-like ATPase, C-terminal domain"/>
    <property type="match status" value="1"/>
</dbReference>
<keyword evidence="6" id="KW-0997">Cell inner membrane</keyword>
<evidence type="ECO:0000256" key="9">
    <source>
        <dbReference type="ARBA" id="ARBA00022606"/>
    </source>
</evidence>
<dbReference type="InterPro" id="IPR013655">
    <property type="entry name" value="PAS_fold_3"/>
</dbReference>
<evidence type="ECO:0000256" key="19">
    <source>
        <dbReference type="ARBA" id="ARBA00022991"/>
    </source>
</evidence>
<dbReference type="PROSITE" id="PS50113">
    <property type="entry name" value="PAC"/>
    <property type="match status" value="2"/>
</dbReference>
<feature type="domain" description="PAC" evidence="23">
    <location>
        <begin position="254"/>
        <end position="306"/>
    </location>
</feature>
<keyword evidence="16 24" id="KW-0418">Kinase</keyword>
<keyword evidence="19" id="KW-0157">Chromophore</keyword>
<name>A0A840AN27_9HYPH</name>
<evidence type="ECO:0000313" key="24">
    <source>
        <dbReference type="EMBL" id="MBB3930673.1"/>
    </source>
</evidence>
<evidence type="ECO:0000256" key="10">
    <source>
        <dbReference type="ARBA" id="ARBA00022630"/>
    </source>
</evidence>
<evidence type="ECO:0000256" key="17">
    <source>
        <dbReference type="ARBA" id="ARBA00022840"/>
    </source>
</evidence>
<evidence type="ECO:0000256" key="5">
    <source>
        <dbReference type="ARBA" id="ARBA00022475"/>
    </source>
</evidence>
<keyword evidence="25" id="KW-1185">Reference proteome</keyword>
<dbReference type="Proteomes" id="UP000553963">
    <property type="component" value="Unassembled WGS sequence"/>
</dbReference>
<dbReference type="Gene3D" id="3.30.450.20">
    <property type="entry name" value="PAS domain"/>
    <property type="match status" value="2"/>
</dbReference>
<dbReference type="EMBL" id="JACIDS010000002">
    <property type="protein sequence ID" value="MBB3930673.1"/>
    <property type="molecule type" value="Genomic_DNA"/>
</dbReference>
<dbReference type="Pfam" id="PF08447">
    <property type="entry name" value="PAS_3"/>
    <property type="match status" value="1"/>
</dbReference>
<dbReference type="InterPro" id="IPR036890">
    <property type="entry name" value="HATPase_C_sf"/>
</dbReference>
<comment type="catalytic activity">
    <reaction evidence="1">
        <text>ATP + protein L-histidine = ADP + protein N-phospho-L-histidine.</text>
        <dbReference type="EC" id="2.7.13.3"/>
    </reaction>
</comment>
<evidence type="ECO:0000256" key="15">
    <source>
        <dbReference type="ARBA" id="ARBA00022741"/>
    </source>
</evidence>
<dbReference type="FunFam" id="2.10.70.100:FF:000001">
    <property type="entry name" value="Sensory transduction histidine kinase"/>
    <property type="match status" value="1"/>
</dbReference>
<evidence type="ECO:0000313" key="25">
    <source>
        <dbReference type="Proteomes" id="UP000553963"/>
    </source>
</evidence>
<dbReference type="Pfam" id="PF07536">
    <property type="entry name" value="HWE_HK"/>
    <property type="match status" value="1"/>
</dbReference>
<keyword evidence="11" id="KW-0288">FMN</keyword>
<keyword evidence="5" id="KW-1003">Cell membrane</keyword>
<evidence type="ECO:0000256" key="20">
    <source>
        <dbReference type="ARBA" id="ARBA00023026"/>
    </source>
</evidence>
<dbReference type="InterPro" id="IPR011102">
    <property type="entry name" value="Sig_transdc_His_kinase_HWE"/>
</dbReference>
<dbReference type="Gene3D" id="2.10.70.100">
    <property type="match status" value="1"/>
</dbReference>
<keyword evidence="14" id="KW-0677">Repeat</keyword>
<dbReference type="PANTHER" id="PTHR41523:SF8">
    <property type="entry name" value="ETHYLENE RESPONSE SENSOR PROTEIN"/>
    <property type="match status" value="1"/>
</dbReference>
<proteinExistence type="predicted"/>
<keyword evidence="10" id="KW-0285">Flavoprotein</keyword>
<evidence type="ECO:0000256" key="1">
    <source>
        <dbReference type="ARBA" id="ARBA00000085"/>
    </source>
</evidence>
<dbReference type="InterPro" id="IPR000700">
    <property type="entry name" value="PAS-assoc_C"/>
</dbReference>
<evidence type="ECO:0000256" key="12">
    <source>
        <dbReference type="ARBA" id="ARBA00022679"/>
    </source>
</evidence>
<dbReference type="InterPro" id="IPR035965">
    <property type="entry name" value="PAS-like_dom_sf"/>
</dbReference>
<dbReference type="SUPFAM" id="SSF55785">
    <property type="entry name" value="PYP-like sensor domain (PAS domain)"/>
    <property type="match status" value="2"/>
</dbReference>
<evidence type="ECO:0000256" key="18">
    <source>
        <dbReference type="ARBA" id="ARBA00022989"/>
    </source>
</evidence>
<dbReference type="EC" id="2.7.13.3" evidence="3"/>
<dbReference type="Pfam" id="PF08448">
    <property type="entry name" value="PAS_4"/>
    <property type="match status" value="1"/>
</dbReference>
<evidence type="ECO:0000259" key="23">
    <source>
        <dbReference type="PROSITE" id="PS50113"/>
    </source>
</evidence>
<reference evidence="24 25" key="1">
    <citation type="submission" date="2020-08" db="EMBL/GenBank/DDBJ databases">
        <title>Genomic Encyclopedia of Type Strains, Phase IV (KMG-IV): sequencing the most valuable type-strain genomes for metagenomic binning, comparative biology and taxonomic classification.</title>
        <authorList>
            <person name="Goeker M."/>
        </authorList>
    </citation>
    <scope>NUCLEOTIDE SEQUENCE [LARGE SCALE GENOMIC DNA]</scope>
    <source>
        <strain evidence="24 25">DSM 25966</strain>
    </source>
</reference>
<keyword evidence="8" id="KW-0597">Phosphoprotein</keyword>
<comment type="caution">
    <text evidence="24">The sequence shown here is derived from an EMBL/GenBank/DDBJ whole genome shotgun (WGS) entry which is preliminary data.</text>
</comment>
<dbReference type="RefSeq" id="WP_183398309.1">
    <property type="nucleotide sequence ID" value="NZ_JACIDS010000002.1"/>
</dbReference>
<dbReference type="PANTHER" id="PTHR41523">
    <property type="entry name" value="TWO-COMPONENT SYSTEM SENSOR PROTEIN"/>
    <property type="match status" value="1"/>
</dbReference>
<evidence type="ECO:0000256" key="2">
    <source>
        <dbReference type="ARBA" id="ARBA00004429"/>
    </source>
</evidence>
<evidence type="ECO:0000256" key="3">
    <source>
        <dbReference type="ARBA" id="ARBA00012438"/>
    </source>
</evidence>